<accession>A0A1F6V8P9</accession>
<dbReference type="AlphaFoldDB" id="A0A1F6V8P9"/>
<protein>
    <submittedName>
        <fullName evidence="1">Uncharacterized protein</fullName>
    </submittedName>
</protein>
<dbReference type="EMBL" id="MFTP01000006">
    <property type="protein sequence ID" value="OGI66071.1"/>
    <property type="molecule type" value="Genomic_DNA"/>
</dbReference>
<name>A0A1F6V8P9_9BACT</name>
<gene>
    <name evidence="1" type="ORF">A2647_02530</name>
</gene>
<organism evidence="1 2">
    <name type="scientific">Candidatus Nomurabacteria bacterium RIFCSPHIGHO2_01_FULL_40_24b</name>
    <dbReference type="NCBI Taxonomy" id="1801739"/>
    <lineage>
        <taxon>Bacteria</taxon>
        <taxon>Candidatus Nomuraibacteriota</taxon>
    </lineage>
</organism>
<comment type="caution">
    <text evidence="1">The sequence shown here is derived from an EMBL/GenBank/DDBJ whole genome shotgun (WGS) entry which is preliminary data.</text>
</comment>
<dbReference type="Proteomes" id="UP000177370">
    <property type="component" value="Unassembled WGS sequence"/>
</dbReference>
<evidence type="ECO:0000313" key="1">
    <source>
        <dbReference type="EMBL" id="OGI66071.1"/>
    </source>
</evidence>
<evidence type="ECO:0000313" key="2">
    <source>
        <dbReference type="Proteomes" id="UP000177370"/>
    </source>
</evidence>
<sequence length="249" mass="28171">MLDSVKNELKNKVKDDGLVDNLFTSFQKISEEFIAQKPIDLLQNTGLFVESTLRVAEHIVLGIHTPLSSKFDVDKSIAKLEKAQGFEGLRIFVARLSRSIYDFRSRKKAVHLKAVDPELIDASLIFNICTWIFIEILKESGVSNSEDSIKLLFSRKIPLVQTVGGILRTTNPKLLGTQRILLLLYSAPNGLTEEQLFHGTKQKIRDRSHLGKNLKNMDKTDLVHKLPNGNWTLFGRGLIETEKLITKFS</sequence>
<reference evidence="1 2" key="1">
    <citation type="journal article" date="2016" name="Nat. Commun.">
        <title>Thousands of microbial genomes shed light on interconnected biogeochemical processes in an aquifer system.</title>
        <authorList>
            <person name="Anantharaman K."/>
            <person name="Brown C.T."/>
            <person name="Hug L.A."/>
            <person name="Sharon I."/>
            <person name="Castelle C.J."/>
            <person name="Probst A.J."/>
            <person name="Thomas B.C."/>
            <person name="Singh A."/>
            <person name="Wilkins M.J."/>
            <person name="Karaoz U."/>
            <person name="Brodie E.L."/>
            <person name="Williams K.H."/>
            <person name="Hubbard S.S."/>
            <person name="Banfield J.F."/>
        </authorList>
    </citation>
    <scope>NUCLEOTIDE SEQUENCE [LARGE SCALE GENOMIC DNA]</scope>
</reference>
<proteinExistence type="predicted"/>